<dbReference type="InterPro" id="IPR007280">
    <property type="entry name" value="Peptidase_C_arc/bac"/>
</dbReference>
<dbReference type="RefSeq" id="WP_290333724.1">
    <property type="nucleotide sequence ID" value="NZ_JAUFPU010000018.1"/>
</dbReference>
<evidence type="ECO:0000313" key="12">
    <source>
        <dbReference type="Proteomes" id="UP001180081"/>
    </source>
</evidence>
<feature type="domain" description="Peptidase M4 C-terminal" evidence="9">
    <location>
        <begin position="340"/>
        <end position="485"/>
    </location>
</feature>
<keyword evidence="3" id="KW-0479">Metal-binding</keyword>
<dbReference type="InterPro" id="IPR027268">
    <property type="entry name" value="Peptidase_M4/M1_CTD_sf"/>
</dbReference>
<gene>
    <name evidence="11" type="ORF">QWZ03_16500</name>
</gene>
<dbReference type="Proteomes" id="UP001180081">
    <property type="component" value="Unassembled WGS sequence"/>
</dbReference>
<accession>A0ABT8B9V5</accession>
<reference evidence="11" key="1">
    <citation type="journal article" date="2014" name="Int. J. Syst. Evol. Microbiol.">
        <title>Complete genome of a new Firmicutes species belonging to the dominant human colonic microbiota ('Ruminococcus bicirculans') reveals two chromosomes and a selective capacity to utilize plant glucans.</title>
        <authorList>
            <consortium name="NISC Comparative Sequencing Program"/>
            <person name="Wegmann U."/>
            <person name="Louis P."/>
            <person name="Goesmann A."/>
            <person name="Henrissat B."/>
            <person name="Duncan S.H."/>
            <person name="Flint H.J."/>
        </authorList>
    </citation>
    <scope>NUCLEOTIDE SEQUENCE</scope>
    <source>
        <strain evidence="11">CECT 7703</strain>
    </source>
</reference>
<dbReference type="InterPro" id="IPR050728">
    <property type="entry name" value="Zinc_Metalloprotease_M4"/>
</dbReference>
<evidence type="ECO:0000259" key="9">
    <source>
        <dbReference type="Pfam" id="PF02868"/>
    </source>
</evidence>
<evidence type="ECO:0000256" key="7">
    <source>
        <dbReference type="RuleBase" id="RU366073"/>
    </source>
</evidence>
<comment type="subcellular location">
    <subcellularLocation>
        <location evidence="7">Secreted</location>
    </subcellularLocation>
</comment>
<feature type="domain" description="Peptidase C-terminal archaeal/bacterial" evidence="10">
    <location>
        <begin position="520"/>
        <end position="585"/>
    </location>
</feature>
<dbReference type="SUPFAM" id="SSF55486">
    <property type="entry name" value="Metalloproteases ('zincins'), catalytic domain"/>
    <property type="match status" value="1"/>
</dbReference>
<dbReference type="InterPro" id="IPR023612">
    <property type="entry name" value="Peptidase_M4"/>
</dbReference>
<dbReference type="Pfam" id="PF01447">
    <property type="entry name" value="Peptidase_M4"/>
    <property type="match status" value="1"/>
</dbReference>
<evidence type="ECO:0000256" key="6">
    <source>
        <dbReference type="ARBA" id="ARBA00023049"/>
    </source>
</evidence>
<dbReference type="Gene3D" id="3.10.450.40">
    <property type="match status" value="1"/>
</dbReference>
<dbReference type="PRINTS" id="PR00730">
    <property type="entry name" value="THERMOLYSIN"/>
</dbReference>
<dbReference type="Pfam" id="PF04151">
    <property type="entry name" value="PPC"/>
    <property type="match status" value="1"/>
</dbReference>
<evidence type="ECO:0000256" key="3">
    <source>
        <dbReference type="ARBA" id="ARBA00022723"/>
    </source>
</evidence>
<evidence type="ECO:0000256" key="5">
    <source>
        <dbReference type="ARBA" id="ARBA00022833"/>
    </source>
</evidence>
<comment type="similarity">
    <text evidence="1 7">Belongs to the peptidase M4 family.</text>
</comment>
<evidence type="ECO:0000256" key="1">
    <source>
        <dbReference type="ARBA" id="ARBA00009388"/>
    </source>
</evidence>
<sequence length="600" mass="64234">MLTMAIVAALGSQGATRIELGQGVQFEGALSAAELRPTSTEMTTADGSIKRKYQQFHQGVRIWGEAAPVAQFSVGQDGKQSDAPAFNDGTLISGLAADLPNAKPVLSEAQVAFLTRQLARRQGHVLNAVELEKSELVVRLDEKSRAQLVYLTSLHIPGEKPASPSFMIDANTGAVLMSWDGLAHRDAHGPGGNPKMGQYYYGKEYKAMEITNDCSYDNANVATYDMGNRTAEVRSPYKLANCPATGIPVNTQRVANGAYSPLNDGHFFGGVVFNMFRDWYGIRPLKDKLIVRVHYGNNYQNAFWDGQRMTFGDGGSSLYPLVSLGVMAHEVSHGVTEQNSGLVYARQSGGMNEAFSDMSAQAAEFYHMGKASMLIGAEIYKRQGQAMRYMLNPEQDGASIGHASKYNDNMDVHHSSGVYNKAYALLATTSGWDARKAFDVFLGANRLYWKANSTFNEGACGVISATRDKGYNINDVISAFDKVGVRCASVPPQPGNTATAIANGATVSNLQANAAGQLMYVVDVPANASFLTVRLGNGSGNANLYVKQGALASTSSFDASSTGASNAETVLIKSPRAGKAYLLIDAKAAVSGLSLYAYAR</sequence>
<organism evidence="11 12">
    <name type="scientific">Chitinimonas viridis</name>
    <dbReference type="NCBI Taxonomy" id="664880"/>
    <lineage>
        <taxon>Bacteria</taxon>
        <taxon>Pseudomonadati</taxon>
        <taxon>Pseudomonadota</taxon>
        <taxon>Betaproteobacteria</taxon>
        <taxon>Neisseriales</taxon>
        <taxon>Chitinibacteraceae</taxon>
        <taxon>Chitinimonas</taxon>
    </lineage>
</organism>
<dbReference type="Gene3D" id="1.10.390.10">
    <property type="entry name" value="Neutral Protease Domain 2"/>
    <property type="match status" value="1"/>
</dbReference>
<dbReference type="PANTHER" id="PTHR33794:SF1">
    <property type="entry name" value="BACILLOLYSIN"/>
    <property type="match status" value="1"/>
</dbReference>
<comment type="cofactor">
    <cofactor evidence="7">
        <name>Zn(2+)</name>
        <dbReference type="ChEBI" id="CHEBI:29105"/>
    </cofactor>
</comment>
<dbReference type="InterPro" id="IPR001570">
    <property type="entry name" value="Peptidase_M4_C_domain"/>
</dbReference>
<evidence type="ECO:0000259" key="8">
    <source>
        <dbReference type="Pfam" id="PF01447"/>
    </source>
</evidence>
<comment type="function">
    <text evidence="7">Extracellular zinc metalloprotease.</text>
</comment>
<dbReference type="Gene3D" id="2.60.120.380">
    <property type="match status" value="1"/>
</dbReference>
<comment type="caution">
    <text evidence="11">The sequence shown here is derived from an EMBL/GenBank/DDBJ whole genome shotgun (WGS) entry which is preliminary data.</text>
</comment>
<dbReference type="Gene3D" id="3.10.170.10">
    <property type="match status" value="1"/>
</dbReference>
<dbReference type="CDD" id="cd09597">
    <property type="entry name" value="M4_TLP"/>
    <property type="match status" value="1"/>
</dbReference>
<reference evidence="11" key="2">
    <citation type="submission" date="2023-06" db="EMBL/GenBank/DDBJ databases">
        <authorList>
            <person name="Lucena T."/>
            <person name="Sun Q."/>
        </authorList>
    </citation>
    <scope>NUCLEOTIDE SEQUENCE</scope>
    <source>
        <strain evidence="11">CECT 7703</strain>
    </source>
</reference>
<evidence type="ECO:0000313" key="11">
    <source>
        <dbReference type="EMBL" id="MDN3578371.1"/>
    </source>
</evidence>
<dbReference type="EC" id="3.4.24.-" evidence="7"/>
<dbReference type="EMBL" id="JAUFPU010000018">
    <property type="protein sequence ID" value="MDN3578371.1"/>
    <property type="molecule type" value="Genomic_DNA"/>
</dbReference>
<evidence type="ECO:0000256" key="4">
    <source>
        <dbReference type="ARBA" id="ARBA00022801"/>
    </source>
</evidence>
<keyword evidence="6 7" id="KW-0482">Metalloprotease</keyword>
<dbReference type="Pfam" id="PF02868">
    <property type="entry name" value="Peptidase_M4_C"/>
    <property type="match status" value="1"/>
</dbReference>
<evidence type="ECO:0000256" key="2">
    <source>
        <dbReference type="ARBA" id="ARBA00022670"/>
    </source>
</evidence>
<keyword evidence="2 7" id="KW-0645">Protease</keyword>
<dbReference type="PANTHER" id="PTHR33794">
    <property type="entry name" value="BACILLOLYSIN"/>
    <property type="match status" value="1"/>
</dbReference>
<proteinExistence type="inferred from homology"/>
<name>A0ABT8B9V5_9NEIS</name>
<feature type="domain" description="Peptidase M4" evidence="8">
    <location>
        <begin position="196"/>
        <end position="337"/>
    </location>
</feature>
<keyword evidence="7" id="KW-0964">Secreted</keyword>
<dbReference type="InterPro" id="IPR013856">
    <property type="entry name" value="Peptidase_M4_domain"/>
</dbReference>
<evidence type="ECO:0000259" key="10">
    <source>
        <dbReference type="Pfam" id="PF04151"/>
    </source>
</evidence>
<keyword evidence="12" id="KW-1185">Reference proteome</keyword>
<keyword evidence="4 7" id="KW-0378">Hydrolase</keyword>
<protein>
    <recommendedName>
        <fullName evidence="7">Neutral metalloproteinase</fullName>
        <ecNumber evidence="7">3.4.24.-</ecNumber>
    </recommendedName>
</protein>
<keyword evidence="5 7" id="KW-0862">Zinc</keyword>